<dbReference type="GO" id="GO:0006256">
    <property type="term" value="P:UDP catabolic process"/>
    <property type="evidence" value="ECO:0007669"/>
    <property type="project" value="TreeGrafter"/>
</dbReference>
<dbReference type="GO" id="GO:0016020">
    <property type="term" value="C:membrane"/>
    <property type="evidence" value="ECO:0007669"/>
    <property type="project" value="TreeGrafter"/>
</dbReference>
<keyword evidence="6" id="KW-1185">Reference proteome</keyword>
<dbReference type="GO" id="GO:0005794">
    <property type="term" value="C:Golgi apparatus"/>
    <property type="evidence" value="ECO:0007669"/>
    <property type="project" value="TreeGrafter"/>
</dbReference>
<dbReference type="GO" id="GO:0004382">
    <property type="term" value="F:GDP phosphatase activity"/>
    <property type="evidence" value="ECO:0007669"/>
    <property type="project" value="TreeGrafter"/>
</dbReference>
<evidence type="ECO:0000313" key="5">
    <source>
        <dbReference type="EMBL" id="GME69032.1"/>
    </source>
</evidence>
<dbReference type="Gene3D" id="3.30.420.150">
    <property type="entry name" value="Exopolyphosphatase. Domain 2"/>
    <property type="match status" value="1"/>
</dbReference>
<comment type="similarity">
    <text evidence="1">Belongs to the GDA1/CD39 NTPase family.</text>
</comment>
<evidence type="ECO:0000313" key="6">
    <source>
        <dbReference type="Proteomes" id="UP001165120"/>
    </source>
</evidence>
<keyword evidence="4" id="KW-0812">Transmembrane</keyword>
<dbReference type="GO" id="GO:0046036">
    <property type="term" value="P:CTP metabolic process"/>
    <property type="evidence" value="ECO:0007669"/>
    <property type="project" value="TreeGrafter"/>
</dbReference>
<feature type="compositionally biased region" description="Acidic residues" evidence="3">
    <location>
        <begin position="464"/>
        <end position="489"/>
    </location>
</feature>
<protein>
    <submittedName>
        <fullName evidence="5">Unnamed protein product</fullName>
    </submittedName>
</protein>
<dbReference type="InterPro" id="IPR000407">
    <property type="entry name" value="GDA1_CD39_NTPase"/>
</dbReference>
<keyword evidence="4" id="KW-0472">Membrane</keyword>
<evidence type="ECO:0000256" key="1">
    <source>
        <dbReference type="ARBA" id="ARBA00009283"/>
    </source>
</evidence>
<evidence type="ECO:0000256" key="4">
    <source>
        <dbReference type="SAM" id="Phobius"/>
    </source>
</evidence>
<feature type="region of interest" description="Disordered" evidence="3">
    <location>
        <begin position="459"/>
        <end position="510"/>
    </location>
</feature>
<sequence>MESIYPILIESSESCSADKSPQEVSKCLLSDSIPEFEYKLNKFYGVSGYWDAMSDILNLNDKKNQGAVYSYESFSKETARICNMKWTDLNKFNDKLKVTPRDDDDDNDDDVTPFSDLSDNELTELCFKSSWVLNVLHRGLGFPKLKENESLNDSKEKSSIQISDKINGYEFTWTLGRALLYAFDENSIDYYHYVNNNQLSVKNYPNIGYFQYSSPGIFTRGSEQDGIERRPIFQIFDSYKEPNFLSDEIKYHDEYKNWKKNKDKFKNTGNIDNDYTYIYNGDAIGDEKFNELVSESNKSNLFPSSSSSSSSSISTFFISILVILVILLLILFKYRGVFNEVILFFNSIKQKFIINGGNKGTKIHWPLVTKKRYKRIKSLEIPNRSDNFEIDDNDDTVYNNNNTSFNDLHAANNHNKLDEFGSGDSYNRNVYELDNFDRAGNAELGNGYYSNEYEDVERNHIGDDNDAEDDREEEEDEEDEMGYESDDIENFTNFSNDLRNEIIEEEEEEE</sequence>
<dbReference type="PANTHER" id="PTHR11782">
    <property type="entry name" value="ADENOSINE/GUANOSINE DIPHOSPHATASE"/>
    <property type="match status" value="1"/>
</dbReference>
<feature type="transmembrane region" description="Helical" evidence="4">
    <location>
        <begin position="313"/>
        <end position="332"/>
    </location>
</feature>
<comment type="caution">
    <text evidence="5">The sequence shown here is derived from an EMBL/GenBank/DDBJ whole genome shotgun (WGS) entry which is preliminary data.</text>
</comment>
<dbReference type="AlphaFoldDB" id="A0A9W6WFQ3"/>
<gene>
    <name evidence="5" type="ORF">Cboi02_000203200</name>
</gene>
<dbReference type="GO" id="GO:0045134">
    <property type="term" value="F:UDP phosphatase activity"/>
    <property type="evidence" value="ECO:0007669"/>
    <property type="project" value="TreeGrafter"/>
</dbReference>
<keyword evidence="4" id="KW-1133">Transmembrane helix</keyword>
<name>A0A9W6WFQ3_CANBO</name>
<dbReference type="GO" id="GO:0017111">
    <property type="term" value="F:ribonucleoside triphosphate phosphatase activity"/>
    <property type="evidence" value="ECO:0007669"/>
    <property type="project" value="TreeGrafter"/>
</dbReference>
<proteinExistence type="inferred from homology"/>
<evidence type="ECO:0000256" key="2">
    <source>
        <dbReference type="ARBA" id="ARBA00022801"/>
    </source>
</evidence>
<organism evidence="5 6">
    <name type="scientific">Candida boidinii</name>
    <name type="common">Yeast</name>
    <dbReference type="NCBI Taxonomy" id="5477"/>
    <lineage>
        <taxon>Eukaryota</taxon>
        <taxon>Fungi</taxon>
        <taxon>Dikarya</taxon>
        <taxon>Ascomycota</taxon>
        <taxon>Saccharomycotina</taxon>
        <taxon>Pichiomycetes</taxon>
        <taxon>Pichiales</taxon>
        <taxon>Pichiaceae</taxon>
        <taxon>Ogataea</taxon>
        <taxon>Ogataea/Candida clade</taxon>
    </lineage>
</organism>
<evidence type="ECO:0000256" key="3">
    <source>
        <dbReference type="SAM" id="MobiDB-lite"/>
    </source>
</evidence>
<dbReference type="PANTHER" id="PTHR11782:SF121">
    <property type="entry name" value="NUCLEOSIDE-DIPHOSPHATASE MIG-23"/>
    <property type="match status" value="1"/>
</dbReference>
<accession>A0A9W6WFQ3</accession>
<dbReference type="EMBL" id="BSXN01000556">
    <property type="protein sequence ID" value="GME69032.1"/>
    <property type="molecule type" value="Genomic_DNA"/>
</dbReference>
<dbReference type="Pfam" id="PF01150">
    <property type="entry name" value="GDA1_CD39"/>
    <property type="match status" value="1"/>
</dbReference>
<dbReference type="Proteomes" id="UP001165120">
    <property type="component" value="Unassembled WGS sequence"/>
</dbReference>
<reference evidence="5" key="1">
    <citation type="submission" date="2023-04" db="EMBL/GenBank/DDBJ databases">
        <title>Candida boidinii NBRC 10035.</title>
        <authorList>
            <person name="Ichikawa N."/>
            <person name="Sato H."/>
            <person name="Tonouchi N."/>
        </authorList>
    </citation>
    <scope>NUCLEOTIDE SEQUENCE</scope>
    <source>
        <strain evidence="5">NBRC 10035</strain>
    </source>
</reference>
<keyword evidence="2" id="KW-0378">Hydrolase</keyword>